<dbReference type="STRING" id="1276920.ADIAG_01621"/>
<dbReference type="Proteomes" id="UP000012015">
    <property type="component" value="Unassembled WGS sequence"/>
</dbReference>
<evidence type="ECO:0000256" key="3">
    <source>
        <dbReference type="ARBA" id="ARBA00022691"/>
    </source>
</evidence>
<evidence type="ECO:0000259" key="4">
    <source>
        <dbReference type="Pfam" id="PF13649"/>
    </source>
</evidence>
<organism evidence="5 6">
    <name type="scientific">Paeniglutamicibacter gangotriensis Lz1y</name>
    <dbReference type="NCBI Taxonomy" id="1276920"/>
    <lineage>
        <taxon>Bacteria</taxon>
        <taxon>Bacillati</taxon>
        <taxon>Actinomycetota</taxon>
        <taxon>Actinomycetes</taxon>
        <taxon>Micrococcales</taxon>
        <taxon>Micrococcaceae</taxon>
        <taxon>Paeniglutamicibacter</taxon>
    </lineage>
</organism>
<keyword evidence="2 5" id="KW-0808">Transferase</keyword>
<protein>
    <submittedName>
        <fullName evidence="5">YqeM</fullName>
        <ecNumber evidence="5">2.1.1.-</ecNumber>
    </submittedName>
</protein>
<accession>M7NK08</accession>
<name>M7NK08_9MICC</name>
<dbReference type="CDD" id="cd02440">
    <property type="entry name" value="AdoMet_MTases"/>
    <property type="match status" value="1"/>
</dbReference>
<dbReference type="EC" id="2.1.1.-" evidence="5"/>
<proteinExistence type="predicted"/>
<dbReference type="Pfam" id="PF13649">
    <property type="entry name" value="Methyltransf_25"/>
    <property type="match status" value="1"/>
</dbReference>
<evidence type="ECO:0000256" key="2">
    <source>
        <dbReference type="ARBA" id="ARBA00022679"/>
    </source>
</evidence>
<keyword evidence="6" id="KW-1185">Reference proteome</keyword>
<dbReference type="Gene3D" id="3.40.50.150">
    <property type="entry name" value="Vaccinia Virus protein VP39"/>
    <property type="match status" value="1"/>
</dbReference>
<dbReference type="InterPro" id="IPR029063">
    <property type="entry name" value="SAM-dependent_MTases_sf"/>
</dbReference>
<dbReference type="PANTHER" id="PTHR43464:SF19">
    <property type="entry name" value="UBIQUINONE BIOSYNTHESIS O-METHYLTRANSFERASE, MITOCHONDRIAL"/>
    <property type="match status" value="1"/>
</dbReference>
<dbReference type="PATRIC" id="fig|1276920.7.peg.1618"/>
<evidence type="ECO:0000313" key="5">
    <source>
        <dbReference type="EMBL" id="EMQ98863.1"/>
    </source>
</evidence>
<feature type="domain" description="Methyltransferase" evidence="4">
    <location>
        <begin position="56"/>
        <end position="152"/>
    </location>
</feature>
<keyword evidence="3" id="KW-0949">S-adenosyl-L-methionine</keyword>
<dbReference type="PANTHER" id="PTHR43464">
    <property type="entry name" value="METHYLTRANSFERASE"/>
    <property type="match status" value="1"/>
</dbReference>
<comment type="caution">
    <text evidence="5">The sequence shown here is derived from an EMBL/GenBank/DDBJ whole genome shotgun (WGS) entry which is preliminary data.</text>
</comment>
<dbReference type="GO" id="GO:0032259">
    <property type="term" value="P:methylation"/>
    <property type="evidence" value="ECO:0007669"/>
    <property type="project" value="UniProtKB-KW"/>
</dbReference>
<evidence type="ECO:0000256" key="1">
    <source>
        <dbReference type="ARBA" id="ARBA00022603"/>
    </source>
</evidence>
<reference evidence="5 6" key="1">
    <citation type="journal article" date="2013" name="Genome Announc.">
        <title>Draft Genome Sequence of Arthrobacter gangotriensis Strain Lz1yT, Isolated from a Penguin Rookery Soil Sample Collected in Antarctica, near the Indian Station Dakshin Gangotri.</title>
        <authorList>
            <person name="Shivaji S."/>
            <person name="Ara S."/>
            <person name="Bandi S."/>
            <person name="Singh A."/>
            <person name="Kumar Pinnaka A."/>
        </authorList>
    </citation>
    <scope>NUCLEOTIDE SEQUENCE [LARGE SCALE GENOMIC DNA]</scope>
    <source>
        <strain evidence="5 6">Lz1y</strain>
    </source>
</reference>
<keyword evidence="1 5" id="KW-0489">Methyltransferase</keyword>
<dbReference type="EMBL" id="AOCK01000004">
    <property type="protein sequence ID" value="EMQ98863.1"/>
    <property type="molecule type" value="Genomic_DNA"/>
</dbReference>
<dbReference type="GO" id="GO:0008168">
    <property type="term" value="F:methyltransferase activity"/>
    <property type="evidence" value="ECO:0007669"/>
    <property type="project" value="UniProtKB-KW"/>
</dbReference>
<gene>
    <name evidence="5" type="ORF">ADIAG_01621</name>
</gene>
<dbReference type="AlphaFoldDB" id="M7NK08"/>
<dbReference type="eggNOG" id="COG2227">
    <property type="taxonomic scope" value="Bacteria"/>
</dbReference>
<sequence length="210" mass="22398">MLETMEFETLWQRQARLDPAQAKNYIDRFAQLRTSGSDLDGEARFVDAVAPRGAKVLDAGCGTGRVGGALAARGHQVTGVDLDAELLAAAQTDFPGSRWLVGDLAALELRDEAGEHEVFEVIVSPGNVLAFVAPGSTGAVLKSLAAHLSPTGRLVVGFSLLKGYALETFERDAAAAGLRFAARFSTWDMRPLEPGSDFIVALLEARRTVN</sequence>
<evidence type="ECO:0000313" key="6">
    <source>
        <dbReference type="Proteomes" id="UP000012015"/>
    </source>
</evidence>
<dbReference type="InterPro" id="IPR041698">
    <property type="entry name" value="Methyltransf_25"/>
</dbReference>
<dbReference type="SUPFAM" id="SSF53335">
    <property type="entry name" value="S-adenosyl-L-methionine-dependent methyltransferases"/>
    <property type="match status" value="1"/>
</dbReference>